<gene>
    <name evidence="1" type="ORF">ACFOM8_02255</name>
</gene>
<comment type="caution">
    <text evidence="1">The sequence shown here is derived from an EMBL/GenBank/DDBJ whole genome shotgun (WGS) entry which is preliminary data.</text>
</comment>
<evidence type="ECO:0000313" key="1">
    <source>
        <dbReference type="EMBL" id="MFC3628263.1"/>
    </source>
</evidence>
<protein>
    <submittedName>
        <fullName evidence="1">Uncharacterized protein</fullName>
    </submittedName>
</protein>
<reference evidence="2" key="1">
    <citation type="journal article" date="2019" name="Int. J. Syst. Evol. Microbiol.">
        <title>The Global Catalogue of Microorganisms (GCM) 10K type strain sequencing project: providing services to taxonomists for standard genome sequencing and annotation.</title>
        <authorList>
            <consortium name="The Broad Institute Genomics Platform"/>
            <consortium name="The Broad Institute Genome Sequencing Center for Infectious Disease"/>
            <person name="Wu L."/>
            <person name="Ma J."/>
        </authorList>
    </citation>
    <scope>NUCLEOTIDE SEQUENCE [LARGE SCALE GENOMIC DNA]</scope>
    <source>
        <strain evidence="2">KCTC 42473</strain>
    </source>
</reference>
<proteinExistence type="predicted"/>
<keyword evidence="2" id="KW-1185">Reference proteome</keyword>
<name>A0ABV7TZY0_9RHOB</name>
<organism evidence="1 2">
    <name type="scientific">Paracoccus angustae</name>
    <dbReference type="NCBI Taxonomy" id="1671480"/>
    <lineage>
        <taxon>Bacteria</taxon>
        <taxon>Pseudomonadati</taxon>
        <taxon>Pseudomonadota</taxon>
        <taxon>Alphaproteobacteria</taxon>
        <taxon>Rhodobacterales</taxon>
        <taxon>Paracoccaceae</taxon>
        <taxon>Paracoccus</taxon>
    </lineage>
</organism>
<sequence length="101" mass="11249">MTARTDGGADEREPLTTCEDCSKPIYEGDQYQPGGECDFCPEHAATLADILDFWEQDVSDDCECPAWSDQFDSIEDAQAFIVSLREQIARDGADFKPLYTA</sequence>
<accession>A0ABV7TZY0</accession>
<dbReference type="RefSeq" id="WP_377758909.1">
    <property type="nucleotide sequence ID" value="NZ_JBHRXY010000001.1"/>
</dbReference>
<evidence type="ECO:0000313" key="2">
    <source>
        <dbReference type="Proteomes" id="UP001595539"/>
    </source>
</evidence>
<dbReference type="EMBL" id="JBHRXY010000001">
    <property type="protein sequence ID" value="MFC3628263.1"/>
    <property type="molecule type" value="Genomic_DNA"/>
</dbReference>
<dbReference type="Proteomes" id="UP001595539">
    <property type="component" value="Unassembled WGS sequence"/>
</dbReference>